<evidence type="ECO:0000313" key="4">
    <source>
        <dbReference type="EMBL" id="KAG1535736.1"/>
    </source>
</evidence>
<dbReference type="InterPro" id="IPR009081">
    <property type="entry name" value="PP-bd_ACP"/>
</dbReference>
<proteinExistence type="predicted"/>
<evidence type="ECO:0000256" key="1">
    <source>
        <dbReference type="ARBA" id="ARBA00022450"/>
    </source>
</evidence>
<dbReference type="Pfam" id="PF00550">
    <property type="entry name" value="PP-binding"/>
    <property type="match status" value="1"/>
</dbReference>
<dbReference type="InterPro" id="IPR036291">
    <property type="entry name" value="NAD(P)-bd_dom_sf"/>
</dbReference>
<dbReference type="PROSITE" id="PS00012">
    <property type="entry name" value="PHOSPHOPANTETHEINE"/>
    <property type="match status" value="1"/>
</dbReference>
<dbReference type="SUPFAM" id="SSF56801">
    <property type="entry name" value="Acetyl-CoA synthetase-like"/>
    <property type="match status" value="1"/>
</dbReference>
<keyword evidence="1" id="KW-0596">Phosphopantetheine</keyword>
<accession>A0A9P6XZD0</accession>
<dbReference type="InterPro" id="IPR006162">
    <property type="entry name" value="Ppantetheine_attach_site"/>
</dbReference>
<name>A0A9P6XZD0_RHIOR</name>
<dbReference type="GO" id="GO:0031177">
    <property type="term" value="F:phosphopantetheine binding"/>
    <property type="evidence" value="ECO:0007669"/>
    <property type="project" value="InterPro"/>
</dbReference>
<comment type="caution">
    <text evidence="4">The sequence shown here is derived from an EMBL/GenBank/DDBJ whole genome shotgun (WGS) entry which is preliminary data.</text>
</comment>
<dbReference type="OrthoDB" id="429813at2759"/>
<dbReference type="Pfam" id="PF07993">
    <property type="entry name" value="NAD_binding_4"/>
    <property type="match status" value="1"/>
</dbReference>
<dbReference type="Gene3D" id="1.10.1200.10">
    <property type="entry name" value="ACP-like"/>
    <property type="match status" value="1"/>
</dbReference>
<dbReference type="SMART" id="SM00823">
    <property type="entry name" value="PKS_PP"/>
    <property type="match status" value="1"/>
</dbReference>
<dbReference type="InterPro" id="IPR036736">
    <property type="entry name" value="ACP-like_sf"/>
</dbReference>
<reference evidence="4" key="1">
    <citation type="journal article" date="2020" name="Microb. Genom.">
        <title>Genetic diversity of clinical and environmental Mucorales isolates obtained from an investigation of mucormycosis cases among solid organ transplant recipients.</title>
        <authorList>
            <person name="Nguyen M.H."/>
            <person name="Kaul D."/>
            <person name="Muto C."/>
            <person name="Cheng S.J."/>
            <person name="Richter R.A."/>
            <person name="Bruno V.M."/>
            <person name="Liu G."/>
            <person name="Beyhan S."/>
            <person name="Sundermann A.J."/>
            <person name="Mounaud S."/>
            <person name="Pasculle A.W."/>
            <person name="Nierman W.C."/>
            <person name="Driscoll E."/>
            <person name="Cumbie R."/>
            <person name="Clancy C.J."/>
            <person name="Dupont C.L."/>
        </authorList>
    </citation>
    <scope>NUCLEOTIDE SEQUENCE</scope>
    <source>
        <strain evidence="4">GL16</strain>
    </source>
</reference>
<dbReference type="InterPro" id="IPR013120">
    <property type="entry name" value="FAR_NAD-bd"/>
</dbReference>
<protein>
    <recommendedName>
        <fullName evidence="3">Carrier domain-containing protein</fullName>
    </recommendedName>
</protein>
<dbReference type="InterPro" id="IPR042099">
    <property type="entry name" value="ANL_N_sf"/>
</dbReference>
<dbReference type="PANTHER" id="PTHR44845:SF6">
    <property type="entry name" value="BETA-ALANINE-ACTIVATING ENZYME"/>
    <property type="match status" value="1"/>
</dbReference>
<dbReference type="AlphaFoldDB" id="A0A9P6XZD0"/>
<gene>
    <name evidence="4" type="ORF">G6F51_011368</name>
</gene>
<evidence type="ECO:0000259" key="3">
    <source>
        <dbReference type="PROSITE" id="PS50075"/>
    </source>
</evidence>
<dbReference type="Pfam" id="PF00501">
    <property type="entry name" value="AMP-binding"/>
    <property type="match status" value="1"/>
</dbReference>
<sequence length="1033" mass="116267">MTIDRSKNECKALTELIKDACEKYADRILARYHSNGTYKTLTYAEVDAISDRLASQWSHSLQQGQVVSFLSDHGLDYFLMLIALLKLRVTFFAISPRNSEPAVLALMSQTGSDVLLVSSKYKRMAQAVKKKGLVAHMVSPLHHELLLQESVNLTLPDMNDSDVDHEKTTFILHSSGSTNFPKPVYCTHRYMFKVIRTFQAMKQKHPEMKAIDQDDVLLSCAPIFHSFGITCALGLLTVGGSLVFIERPSPSQEDIKQALRMNPCSLMAAPPLVLQQMAEAIRQDRAYNDLLRQLTYVFFGGAPLVFDTGEWLLTQGVPIRMMYGMTEAGTVMTSDLDPSSKNWYTLTPFVTDDEGHEGCGFEDQGEEKTMYVRAETGCLAPGVANRPDGGYDTNDLFQAHPAFPGYYRYLGRRDHLLIMENGEKTNPAPMELTIRACPLVKQAIVLGHGRQCTSALIELNTAVDEAGLRKVYEAVQEANAACPSHSVLVDQMIKILPFGQCLPTNAKGQVARKKVEVEYEETIEALYRDFLDGPARKIRKTTPGTETKAFLVRCAADVLQLSIEDVQDTSLSLFDLGLNSLSLIQLRNRIADRFDHVSVDFLYRHSTLDGLAQALSTDPLDRSTAIQSQYDQTQHLVQSYLARARSDFRGKVQKPERKQQGWVVLLTGATGSLGSFVLWELLKNEKVKKVYCMVRGQHPEQRLEDAFEARLLNRAWLKSGRVEVLPMRLNDRYLGLSRTRYGQLRKEIDIVQHCAWMLDFHRTIEDYDRTCIAPFYRLLQFAYRDGHPMDVHFVSSVSATALWGDVIEERPAPVDARVAMPKGYAQSKFVVECVMSDLVEHKGLPWTIERLGQVCGDTEHGVWNTSEQYPLMFVGGAGRLHQMPALDLSVDWIPVDHAARALVDILLHVASVDTDRSVYHVVQPRTLSWSALLHILRSSGLSFETVSAQAWVRALESHQDNPAYRLLPFYKQTLADAFRMPVFQTLQTASVSSQLHQAPVIDRALFTKFLGYWERVGFYDPAHDVEQLAVGSQ</sequence>
<dbReference type="SUPFAM" id="SSF51735">
    <property type="entry name" value="NAD(P)-binding Rossmann-fold domains"/>
    <property type="match status" value="1"/>
</dbReference>
<dbReference type="InterPro" id="IPR000873">
    <property type="entry name" value="AMP-dep_synth/lig_dom"/>
</dbReference>
<dbReference type="Pfam" id="PF23562">
    <property type="entry name" value="AMP-binding_C_3"/>
    <property type="match status" value="1"/>
</dbReference>
<evidence type="ECO:0000256" key="2">
    <source>
        <dbReference type="ARBA" id="ARBA00022553"/>
    </source>
</evidence>
<dbReference type="Gene3D" id="3.40.50.12780">
    <property type="entry name" value="N-terminal domain of ligase-like"/>
    <property type="match status" value="1"/>
</dbReference>
<dbReference type="PANTHER" id="PTHR44845">
    <property type="entry name" value="CARRIER DOMAIN-CONTAINING PROTEIN"/>
    <property type="match status" value="1"/>
</dbReference>
<dbReference type="SUPFAM" id="SSF47336">
    <property type="entry name" value="ACP-like"/>
    <property type="match status" value="1"/>
</dbReference>
<organism evidence="4 5">
    <name type="scientific">Rhizopus oryzae</name>
    <name type="common">Mucormycosis agent</name>
    <name type="synonym">Rhizopus arrhizus var. delemar</name>
    <dbReference type="NCBI Taxonomy" id="64495"/>
    <lineage>
        <taxon>Eukaryota</taxon>
        <taxon>Fungi</taxon>
        <taxon>Fungi incertae sedis</taxon>
        <taxon>Mucoromycota</taxon>
        <taxon>Mucoromycotina</taxon>
        <taxon>Mucoromycetes</taxon>
        <taxon>Mucorales</taxon>
        <taxon>Mucorineae</taxon>
        <taxon>Rhizopodaceae</taxon>
        <taxon>Rhizopus</taxon>
    </lineage>
</organism>
<evidence type="ECO:0000313" key="5">
    <source>
        <dbReference type="Proteomes" id="UP000717996"/>
    </source>
</evidence>
<feature type="domain" description="Carrier" evidence="3">
    <location>
        <begin position="545"/>
        <end position="619"/>
    </location>
</feature>
<dbReference type="Proteomes" id="UP000717996">
    <property type="component" value="Unassembled WGS sequence"/>
</dbReference>
<dbReference type="InterPro" id="IPR020806">
    <property type="entry name" value="PKS_PP-bd"/>
</dbReference>
<keyword evidence="2" id="KW-0597">Phosphoprotein</keyword>
<dbReference type="PROSITE" id="PS50075">
    <property type="entry name" value="CARRIER"/>
    <property type="match status" value="1"/>
</dbReference>
<dbReference type="EMBL" id="JAANIT010002684">
    <property type="protein sequence ID" value="KAG1535736.1"/>
    <property type="molecule type" value="Genomic_DNA"/>
</dbReference>
<dbReference type="Gene3D" id="3.40.50.720">
    <property type="entry name" value="NAD(P)-binding Rossmann-like Domain"/>
    <property type="match status" value="1"/>
</dbReference>